<keyword evidence="1" id="KW-1133">Transmembrane helix</keyword>
<evidence type="ECO:0000313" key="2">
    <source>
        <dbReference type="EMBL" id="RPE10036.1"/>
    </source>
</evidence>
<comment type="caution">
    <text evidence="2">The sequence shown here is derived from an EMBL/GenBank/DDBJ whole genome shotgun (WGS) entry which is preliminary data.</text>
</comment>
<feature type="transmembrane region" description="Helical" evidence="1">
    <location>
        <begin position="25"/>
        <end position="46"/>
    </location>
</feature>
<name>A0A3N4PPH0_9BACT</name>
<dbReference type="Proteomes" id="UP000278351">
    <property type="component" value="Unassembled WGS sequence"/>
</dbReference>
<keyword evidence="3" id="KW-1185">Reference proteome</keyword>
<dbReference type="EMBL" id="RPDH01000002">
    <property type="protein sequence ID" value="RPE10036.1"/>
    <property type="molecule type" value="Genomic_DNA"/>
</dbReference>
<organism evidence="2 3">
    <name type="scientific">Chitinophaga lutea</name>
    <dbReference type="NCBI Taxonomy" id="2488634"/>
    <lineage>
        <taxon>Bacteria</taxon>
        <taxon>Pseudomonadati</taxon>
        <taxon>Bacteroidota</taxon>
        <taxon>Chitinophagia</taxon>
        <taxon>Chitinophagales</taxon>
        <taxon>Chitinophagaceae</taxon>
        <taxon>Chitinophaga</taxon>
    </lineage>
</organism>
<dbReference type="OrthoDB" id="1099872at2"/>
<reference evidence="2 3" key="1">
    <citation type="submission" date="2018-11" db="EMBL/GenBank/DDBJ databases">
        <title>Chitinophaga lutea sp.nov., isolate from arsenic contaminated soil.</title>
        <authorList>
            <person name="Zong Y."/>
        </authorList>
    </citation>
    <scope>NUCLEOTIDE SEQUENCE [LARGE SCALE GENOMIC DNA]</scope>
    <source>
        <strain evidence="2 3">ZY74</strain>
    </source>
</reference>
<evidence type="ECO:0008006" key="4">
    <source>
        <dbReference type="Google" id="ProtNLM"/>
    </source>
</evidence>
<proteinExistence type="predicted"/>
<evidence type="ECO:0000256" key="1">
    <source>
        <dbReference type="SAM" id="Phobius"/>
    </source>
</evidence>
<keyword evidence="1" id="KW-0472">Membrane</keyword>
<dbReference type="AlphaFoldDB" id="A0A3N4PPH0"/>
<protein>
    <recommendedName>
        <fullName evidence="4">DUF1682 domain-containing protein</fullName>
    </recommendedName>
</protein>
<keyword evidence="1" id="KW-0812">Transmembrane</keyword>
<evidence type="ECO:0000313" key="3">
    <source>
        <dbReference type="Proteomes" id="UP000278351"/>
    </source>
</evidence>
<accession>A0A3N4PPH0</accession>
<gene>
    <name evidence="2" type="ORF">EGT74_22935</name>
</gene>
<sequence length="105" mass="12069">MVPAFIALVGFVTMSLWNWLVPSLFAGPLITFWQALGLLVLSRILIGFPKGGGERGWSRKKRMWKEKMQAKMEHLSPEEKEKMKDAFSRCMSGPWGRKAQKDEQE</sequence>